<evidence type="ECO:0000313" key="3">
    <source>
        <dbReference type="EMBL" id="CAI6331763.1"/>
    </source>
</evidence>
<dbReference type="OrthoDB" id="194468at2759"/>
<keyword evidence="1" id="KW-0732">Signal</keyword>
<dbReference type="InterPro" id="IPR011059">
    <property type="entry name" value="Metal-dep_hydrolase_composite"/>
</dbReference>
<gene>
    <name evidence="3" type="ORF">PDIGIT_LOCUS4792</name>
</gene>
<dbReference type="Proteomes" id="UP001152607">
    <property type="component" value="Unassembled WGS sequence"/>
</dbReference>
<dbReference type="InterPro" id="IPR051781">
    <property type="entry name" value="Metallo-dep_Hydrolase"/>
</dbReference>
<dbReference type="EMBL" id="CAOQHR010000003">
    <property type="protein sequence ID" value="CAI6331763.1"/>
    <property type="molecule type" value="Genomic_DNA"/>
</dbReference>
<dbReference type="PANTHER" id="PTHR43135:SF3">
    <property type="entry name" value="ALPHA-D-RIBOSE 1-METHYLPHOSPHONATE 5-TRIPHOSPHATE DIPHOSPHATASE"/>
    <property type="match status" value="1"/>
</dbReference>
<dbReference type="PANTHER" id="PTHR43135">
    <property type="entry name" value="ALPHA-D-RIBOSE 1-METHYLPHOSPHONATE 5-TRIPHOSPHATE DIPHOSPHATASE"/>
    <property type="match status" value="1"/>
</dbReference>
<dbReference type="Gene3D" id="3.40.50.10910">
    <property type="entry name" value="Amidohydrolase"/>
    <property type="match status" value="1"/>
</dbReference>
<dbReference type="GO" id="GO:0016810">
    <property type="term" value="F:hydrolase activity, acting on carbon-nitrogen (but not peptide) bonds"/>
    <property type="evidence" value="ECO:0007669"/>
    <property type="project" value="InterPro"/>
</dbReference>
<dbReference type="Gene3D" id="3.30.110.90">
    <property type="entry name" value="Amidohydrolase"/>
    <property type="match status" value="1"/>
</dbReference>
<name>A0A9W4XH58_9PLEO</name>
<feature type="signal peptide" evidence="1">
    <location>
        <begin position="1"/>
        <end position="18"/>
    </location>
</feature>
<evidence type="ECO:0000256" key="1">
    <source>
        <dbReference type="SAM" id="SignalP"/>
    </source>
</evidence>
<dbReference type="Gene3D" id="2.30.40.10">
    <property type="entry name" value="Urease, subunit C, domain 1"/>
    <property type="match status" value="1"/>
</dbReference>
<reference evidence="3" key="1">
    <citation type="submission" date="2023-01" db="EMBL/GenBank/DDBJ databases">
        <authorList>
            <person name="Van Ghelder C."/>
            <person name="Rancurel C."/>
        </authorList>
    </citation>
    <scope>NUCLEOTIDE SEQUENCE</scope>
    <source>
        <strain evidence="3">CNCM I-4278</strain>
    </source>
</reference>
<dbReference type="AlphaFoldDB" id="A0A9W4XH58"/>
<evidence type="ECO:0000313" key="4">
    <source>
        <dbReference type="Proteomes" id="UP001152607"/>
    </source>
</evidence>
<comment type="caution">
    <text evidence="3">The sequence shown here is derived from an EMBL/GenBank/DDBJ whole genome shotgun (WGS) entry which is preliminary data.</text>
</comment>
<dbReference type="Pfam" id="PF01979">
    <property type="entry name" value="Amidohydro_1"/>
    <property type="match status" value="1"/>
</dbReference>
<accession>A0A9W4XH58</accession>
<evidence type="ECO:0000259" key="2">
    <source>
        <dbReference type="Pfam" id="PF01979"/>
    </source>
</evidence>
<dbReference type="SUPFAM" id="SSF51556">
    <property type="entry name" value="Metallo-dependent hydrolases"/>
    <property type="match status" value="1"/>
</dbReference>
<proteinExistence type="predicted"/>
<protein>
    <recommendedName>
        <fullName evidence="2">Amidohydrolase-related domain-containing protein</fullName>
    </recommendedName>
</protein>
<dbReference type="InterPro" id="IPR032466">
    <property type="entry name" value="Metal_Hydrolase"/>
</dbReference>
<organism evidence="3 4">
    <name type="scientific">Periconia digitata</name>
    <dbReference type="NCBI Taxonomy" id="1303443"/>
    <lineage>
        <taxon>Eukaryota</taxon>
        <taxon>Fungi</taxon>
        <taxon>Dikarya</taxon>
        <taxon>Ascomycota</taxon>
        <taxon>Pezizomycotina</taxon>
        <taxon>Dothideomycetes</taxon>
        <taxon>Pleosporomycetidae</taxon>
        <taxon>Pleosporales</taxon>
        <taxon>Massarineae</taxon>
        <taxon>Periconiaceae</taxon>
        <taxon>Periconia</taxon>
    </lineage>
</organism>
<dbReference type="SUPFAM" id="SSF51338">
    <property type="entry name" value="Composite domain of metallo-dependent hydrolases"/>
    <property type="match status" value="2"/>
</dbReference>
<keyword evidence="4" id="KW-1185">Reference proteome</keyword>
<feature type="domain" description="Amidohydrolase-related" evidence="2">
    <location>
        <begin position="87"/>
        <end position="405"/>
    </location>
</feature>
<dbReference type="InterPro" id="IPR006680">
    <property type="entry name" value="Amidohydro-rel"/>
</dbReference>
<feature type="chain" id="PRO_5040740387" description="Amidohydrolase-related domain-containing protein" evidence="1">
    <location>
        <begin position="19"/>
        <end position="409"/>
    </location>
</feature>
<sequence>MRTLNSGILFASFKLASGCFSHVAQQSHSIDSMRRSMSSEFSKTALRDVRVFDGSCFTPPQTIIIDKGVISSNTDNIETSINATGLFLIPGLIDSHIHISSTIGLEEATSFGITTAMNMACEDYMMCESLKGLPGLSDFRTAGIPAVGPNTSHAAMLQLPPSKLVTETSNATELVDWAKTNGSNYFKITLEPNGPSYDLTRRLVAAAETNGLPVMAHASDMAAFEQAVETNVAGIQHVPRDGNLTNELIQLSKNANQFVTPTLAIFAAALHPPNPIFLQFLSANSSSNSSSNSSWENVVHNVRALYHARIPLLAGTDAVGTIAPNVSIPYGETLHRELEYYVDDIGMTPAEAINSATRLAAEHHGLRDRGVIEDGMRADLLLLESDPLLDIRNTRKIVGVWAGGRKYEG</sequence>
<dbReference type="Gene3D" id="1.20.58.520">
    <property type="entry name" value="Amidohydrolase"/>
    <property type="match status" value="1"/>
</dbReference>